<dbReference type="Pfam" id="PF01098">
    <property type="entry name" value="FTSW_RODA_SPOVE"/>
    <property type="match status" value="1"/>
</dbReference>
<evidence type="ECO:0000313" key="8">
    <source>
        <dbReference type="Proteomes" id="UP000092714"/>
    </source>
</evidence>
<sequence>MKMRKDERKLLILTYILCIGLFSNLAILSDPIDKKALIIGGALCLVIGYSHFVIRRFYPDGDKFLLIFAGILSVIGIAMLYRLETSLAIKQIVWFIVGIIVYILTVVIVPNIRSFAKYKTIYLVATLIFAPMALLLGKELNGAKNWVFLGQFGFQPSEFGKIFLVIYLASVLKDFDNTKKGFEHIKQLIQPAIVVMIFLGCLVLQRDLGSALIFFGISVSVLYIATSKKKYAFTCLGLFALGSSIAYKLFPHVRTRVDIWRNPWADPNGYGYYQVTQGLYSISSGGMLGSGLGQGYPGFVPVKESDYIFAAICEEFGIIFGIGILIIFFLLFYRAIRIAFVTDDKFSQLVAVGFSIMIACQALVIVGGIFAVIPLTGITLPFVSYGGSSMVTMFFTLGLLQKVSEEG</sequence>
<feature type="transmembrane region" description="Helical" evidence="6">
    <location>
        <begin position="354"/>
        <end position="376"/>
    </location>
</feature>
<evidence type="ECO:0000256" key="1">
    <source>
        <dbReference type="ARBA" id="ARBA00004141"/>
    </source>
</evidence>
<dbReference type="PANTHER" id="PTHR30474">
    <property type="entry name" value="CELL CYCLE PROTEIN"/>
    <property type="match status" value="1"/>
</dbReference>
<feature type="transmembrane region" description="Helical" evidence="6">
    <location>
        <begin position="121"/>
        <end position="138"/>
    </location>
</feature>
<feature type="transmembrane region" description="Helical" evidence="6">
    <location>
        <begin position="211"/>
        <end position="226"/>
    </location>
</feature>
<keyword evidence="7" id="KW-0131">Cell cycle</keyword>
<dbReference type="eggNOG" id="COG0772">
    <property type="taxonomic scope" value="Bacteria"/>
</dbReference>
<evidence type="ECO:0000256" key="4">
    <source>
        <dbReference type="ARBA" id="ARBA00022989"/>
    </source>
</evidence>
<protein>
    <submittedName>
        <fullName evidence="7">Cell division protein FtsW</fullName>
    </submittedName>
</protein>
<proteinExistence type="predicted"/>
<evidence type="ECO:0000313" key="7">
    <source>
        <dbReference type="EMBL" id="OBY11747.1"/>
    </source>
</evidence>
<gene>
    <name evidence="7" type="ORF">CP373A1_05010</name>
</gene>
<evidence type="ECO:0000256" key="6">
    <source>
        <dbReference type="SAM" id="Phobius"/>
    </source>
</evidence>
<keyword evidence="5 6" id="KW-0472">Membrane</keyword>
<dbReference type="GO" id="GO:0008360">
    <property type="term" value="P:regulation of cell shape"/>
    <property type="evidence" value="ECO:0007669"/>
    <property type="project" value="UniProtKB-KW"/>
</dbReference>
<dbReference type="Proteomes" id="UP000092714">
    <property type="component" value="Unassembled WGS sequence"/>
</dbReference>
<organism evidence="7 8">
    <name type="scientific">Clostridium paraputrificum</name>
    <dbReference type="NCBI Taxonomy" id="29363"/>
    <lineage>
        <taxon>Bacteria</taxon>
        <taxon>Bacillati</taxon>
        <taxon>Bacillota</taxon>
        <taxon>Clostridia</taxon>
        <taxon>Eubacteriales</taxon>
        <taxon>Clostridiaceae</taxon>
        <taxon>Clostridium</taxon>
    </lineage>
</organism>
<keyword evidence="2 6" id="KW-0812">Transmembrane</keyword>
<dbReference type="GO" id="GO:0032153">
    <property type="term" value="C:cell division site"/>
    <property type="evidence" value="ECO:0007669"/>
    <property type="project" value="TreeGrafter"/>
</dbReference>
<name>A0A174WIH8_9CLOT</name>
<dbReference type="GO" id="GO:0005886">
    <property type="term" value="C:plasma membrane"/>
    <property type="evidence" value="ECO:0007669"/>
    <property type="project" value="TreeGrafter"/>
</dbReference>
<dbReference type="EMBL" id="MAPZ01000011">
    <property type="protein sequence ID" value="OBY11747.1"/>
    <property type="molecule type" value="Genomic_DNA"/>
</dbReference>
<keyword evidence="7" id="KW-0132">Cell division</keyword>
<dbReference type="GO" id="GO:0051301">
    <property type="term" value="P:cell division"/>
    <property type="evidence" value="ECO:0007669"/>
    <property type="project" value="UniProtKB-KW"/>
</dbReference>
<evidence type="ECO:0000256" key="3">
    <source>
        <dbReference type="ARBA" id="ARBA00022960"/>
    </source>
</evidence>
<dbReference type="PANTHER" id="PTHR30474:SF3">
    <property type="entry name" value="PEPTIDOGLYCAN GLYCOSYLTRANSFERASE RODA"/>
    <property type="match status" value="1"/>
</dbReference>
<feature type="transmembrane region" description="Helical" evidence="6">
    <location>
        <begin position="158"/>
        <end position="176"/>
    </location>
</feature>
<feature type="transmembrane region" description="Helical" evidence="6">
    <location>
        <begin position="64"/>
        <end position="81"/>
    </location>
</feature>
<comment type="subcellular location">
    <subcellularLocation>
        <location evidence="1">Membrane</location>
        <topology evidence="1">Multi-pass membrane protein</topology>
    </subcellularLocation>
</comment>
<keyword evidence="3" id="KW-0133">Cell shape</keyword>
<feature type="transmembrane region" description="Helical" evidence="6">
    <location>
        <begin position="188"/>
        <end position="205"/>
    </location>
</feature>
<dbReference type="GO" id="GO:0015648">
    <property type="term" value="F:lipid-linked peptidoglycan transporter activity"/>
    <property type="evidence" value="ECO:0007669"/>
    <property type="project" value="TreeGrafter"/>
</dbReference>
<feature type="transmembrane region" description="Helical" evidence="6">
    <location>
        <begin position="36"/>
        <end position="52"/>
    </location>
</feature>
<dbReference type="RefSeq" id="WP_055184853.1">
    <property type="nucleotide sequence ID" value="NZ_CABJAZ010000007.1"/>
</dbReference>
<comment type="caution">
    <text evidence="7">The sequence shown here is derived from an EMBL/GenBank/DDBJ whole genome shotgun (WGS) entry which is preliminary data.</text>
</comment>
<reference evidence="7 8" key="1">
    <citation type="submission" date="2016-06" db="EMBL/GenBank/DDBJ databases">
        <authorList>
            <person name="Kjaerup R.B."/>
            <person name="Dalgaard T.S."/>
            <person name="Juul-Madsen H.R."/>
        </authorList>
    </citation>
    <scope>NUCLEOTIDE SEQUENCE [LARGE SCALE GENOMIC DNA]</scope>
    <source>
        <strain evidence="7 8">373-A1</strain>
    </source>
</reference>
<evidence type="ECO:0000256" key="5">
    <source>
        <dbReference type="ARBA" id="ARBA00023136"/>
    </source>
</evidence>
<dbReference type="AlphaFoldDB" id="A0A174WIH8"/>
<dbReference type="InterPro" id="IPR001182">
    <property type="entry name" value="FtsW/RodA"/>
</dbReference>
<keyword evidence="4 6" id="KW-1133">Transmembrane helix</keyword>
<feature type="transmembrane region" description="Helical" evidence="6">
    <location>
        <begin position="307"/>
        <end position="333"/>
    </location>
</feature>
<evidence type="ECO:0000256" key="2">
    <source>
        <dbReference type="ARBA" id="ARBA00022692"/>
    </source>
</evidence>
<feature type="transmembrane region" description="Helical" evidence="6">
    <location>
        <begin position="382"/>
        <end position="400"/>
    </location>
</feature>
<accession>A0A174WIH8</accession>
<feature type="transmembrane region" description="Helical" evidence="6">
    <location>
        <begin position="87"/>
        <end position="109"/>
    </location>
</feature>
<keyword evidence="8" id="KW-1185">Reference proteome</keyword>
<feature type="transmembrane region" description="Helical" evidence="6">
    <location>
        <begin position="231"/>
        <end position="250"/>
    </location>
</feature>
<dbReference type="OrthoDB" id="9812661at2"/>